<organism evidence="2 3">
    <name type="scientific">Rhizopus microsporus</name>
    <dbReference type="NCBI Taxonomy" id="58291"/>
    <lineage>
        <taxon>Eukaryota</taxon>
        <taxon>Fungi</taxon>
        <taxon>Fungi incertae sedis</taxon>
        <taxon>Mucoromycota</taxon>
        <taxon>Mucoromycotina</taxon>
        <taxon>Mucoromycetes</taxon>
        <taxon>Mucorales</taxon>
        <taxon>Mucorineae</taxon>
        <taxon>Rhizopodaceae</taxon>
        <taxon>Rhizopus</taxon>
    </lineage>
</organism>
<dbReference type="OMA" id="RITACTV"/>
<evidence type="ECO:0000256" key="1">
    <source>
        <dbReference type="ARBA" id="ARBA00005043"/>
    </source>
</evidence>
<dbReference type="GO" id="GO:0033588">
    <property type="term" value="C:elongator holoenzyme complex"/>
    <property type="evidence" value="ECO:0007669"/>
    <property type="project" value="InterPro"/>
</dbReference>
<reference evidence="2 3" key="1">
    <citation type="journal article" date="2016" name="Proc. Natl. Acad. Sci. U.S.A.">
        <title>Lipid metabolic changes in an early divergent fungus govern the establishment of a mutualistic symbiosis with endobacteria.</title>
        <authorList>
            <person name="Lastovetsky O.A."/>
            <person name="Gaspar M.L."/>
            <person name="Mondo S.J."/>
            <person name="LaButti K.M."/>
            <person name="Sandor L."/>
            <person name="Grigoriev I.V."/>
            <person name="Henry S.A."/>
            <person name="Pawlowska T.E."/>
        </authorList>
    </citation>
    <scope>NUCLEOTIDE SEQUENCE [LARGE SCALE GENOMIC DNA]</scope>
    <source>
        <strain evidence="2 3">ATCC 11559</strain>
    </source>
</reference>
<dbReference type="UniPathway" id="UPA00988"/>
<sequence>MGYATLDSILAFPNNILPSNSHVLILDTLRSEGNFLIHHFVINHLKANKPVILVGLSQIFNHYFLIARKLVNYPTFKQTRITACTVGSQFTNI</sequence>
<dbReference type="PANTHER" id="PTHR16184">
    <property type="entry name" value="ELONGATOR COMPLEX PROTEIN 6"/>
    <property type="match status" value="1"/>
</dbReference>
<proteinExistence type="predicted"/>
<dbReference type="Pfam" id="PF09807">
    <property type="entry name" value="ELP6"/>
    <property type="match status" value="1"/>
</dbReference>
<dbReference type="PANTHER" id="PTHR16184:SF6">
    <property type="entry name" value="ELONGATOR COMPLEX PROTEIN 6"/>
    <property type="match status" value="1"/>
</dbReference>
<gene>
    <name evidence="2" type="ORF">BCV71DRAFT_286433</name>
</gene>
<accession>A0A1X0S0V5</accession>
<evidence type="ECO:0000313" key="2">
    <source>
        <dbReference type="EMBL" id="ORE17791.1"/>
    </source>
</evidence>
<comment type="pathway">
    <text evidence="1">tRNA modification; 5-methoxycarbonylmethyl-2-thiouridine-tRNA biosynthesis.</text>
</comment>
<name>A0A1X0S0V5_RHIZD</name>
<dbReference type="AlphaFoldDB" id="A0A1X0S0V5"/>
<protein>
    <submittedName>
        <fullName evidence="2">Uncharacterized protein</fullName>
    </submittedName>
</protein>
<dbReference type="VEuPathDB" id="FungiDB:BCV72DRAFT_200459"/>
<dbReference type="EMBL" id="KV921346">
    <property type="protein sequence ID" value="ORE17791.1"/>
    <property type="molecule type" value="Genomic_DNA"/>
</dbReference>
<evidence type="ECO:0000313" key="3">
    <source>
        <dbReference type="Proteomes" id="UP000242381"/>
    </source>
</evidence>
<dbReference type="Proteomes" id="UP000242381">
    <property type="component" value="Unassembled WGS sequence"/>
</dbReference>
<dbReference type="GO" id="GO:0002098">
    <property type="term" value="P:tRNA wobble uridine modification"/>
    <property type="evidence" value="ECO:0007669"/>
    <property type="project" value="InterPro"/>
</dbReference>
<dbReference type="InterPro" id="IPR018627">
    <property type="entry name" value="ELP6"/>
</dbReference>